<gene>
    <name evidence="1" type="ORF">DSCW_32240</name>
</gene>
<protein>
    <submittedName>
        <fullName evidence="1">Uncharacterized protein</fullName>
    </submittedName>
</protein>
<reference evidence="1 2" key="1">
    <citation type="submission" date="2019-11" db="EMBL/GenBank/DDBJ databases">
        <title>Comparative genomics of hydrocarbon-degrading Desulfosarcina strains.</title>
        <authorList>
            <person name="Watanabe M."/>
            <person name="Kojima H."/>
            <person name="Fukui M."/>
        </authorList>
    </citation>
    <scope>NUCLEOTIDE SEQUENCE [LARGE SCALE GENOMIC DNA]</scope>
    <source>
        <strain evidence="1 2">PP31</strain>
    </source>
</reference>
<evidence type="ECO:0000313" key="1">
    <source>
        <dbReference type="EMBL" id="BBO75807.1"/>
    </source>
</evidence>
<dbReference type="Proteomes" id="UP000427769">
    <property type="component" value="Chromosome"/>
</dbReference>
<dbReference type="EMBL" id="AP021875">
    <property type="protein sequence ID" value="BBO75807.1"/>
    <property type="molecule type" value="Genomic_DNA"/>
</dbReference>
<evidence type="ECO:0000313" key="2">
    <source>
        <dbReference type="Proteomes" id="UP000427769"/>
    </source>
</evidence>
<name>A0A5K7ZIC2_9BACT</name>
<sequence length="91" mass="10597">MNRQNLMDQAQKIVTLYACRGLEEQKCEEMTRWVERFFRDHVSRLSRSEIMDRLATPMKALHWFSGYLCNTANFRCCSKAAADDGTCRLAA</sequence>
<proteinExistence type="predicted"/>
<dbReference type="AlphaFoldDB" id="A0A5K7ZIC2"/>
<dbReference type="KEGG" id="dwd:DSCW_32240"/>
<dbReference type="RefSeq" id="WP_155304697.1">
    <property type="nucleotide sequence ID" value="NZ_AP021875.1"/>
</dbReference>
<accession>A0A5K7ZIC2</accession>
<keyword evidence="2" id="KW-1185">Reference proteome</keyword>
<organism evidence="1 2">
    <name type="scientific">Desulfosarcina widdelii</name>
    <dbReference type="NCBI Taxonomy" id="947919"/>
    <lineage>
        <taxon>Bacteria</taxon>
        <taxon>Pseudomonadati</taxon>
        <taxon>Thermodesulfobacteriota</taxon>
        <taxon>Desulfobacteria</taxon>
        <taxon>Desulfobacterales</taxon>
        <taxon>Desulfosarcinaceae</taxon>
        <taxon>Desulfosarcina</taxon>
    </lineage>
</organism>